<dbReference type="GO" id="GO:0046872">
    <property type="term" value="F:metal ion binding"/>
    <property type="evidence" value="ECO:0007669"/>
    <property type="project" value="UniProtKB-KW"/>
</dbReference>
<evidence type="ECO:0000256" key="3">
    <source>
        <dbReference type="ARBA" id="ARBA00023014"/>
    </source>
</evidence>
<dbReference type="PANTHER" id="PTHR40447:SF1">
    <property type="entry name" value="ANAEROBIC SULFITE REDUCTASE SUBUNIT A"/>
    <property type="match status" value="1"/>
</dbReference>
<proteinExistence type="predicted"/>
<protein>
    <submittedName>
        <fullName evidence="5">Sulfite reductase subunit A</fullName>
    </submittedName>
</protein>
<dbReference type="PANTHER" id="PTHR40447">
    <property type="entry name" value="ANAEROBIC SULFITE REDUCTASE SUBUNIT A"/>
    <property type="match status" value="1"/>
</dbReference>
<dbReference type="SUPFAM" id="SSF46548">
    <property type="entry name" value="alpha-helical ferredoxin"/>
    <property type="match status" value="1"/>
</dbReference>
<organism evidence="5">
    <name type="scientific">Schlesneria paludicola</name>
    <dbReference type="NCBI Taxonomy" id="360056"/>
    <lineage>
        <taxon>Bacteria</taxon>
        <taxon>Pseudomonadati</taxon>
        <taxon>Planctomycetota</taxon>
        <taxon>Planctomycetia</taxon>
        <taxon>Planctomycetales</taxon>
        <taxon>Planctomycetaceae</taxon>
        <taxon>Schlesneria</taxon>
    </lineage>
</organism>
<keyword evidence="1" id="KW-0479">Metal-binding</keyword>
<reference evidence="5" key="1">
    <citation type="journal article" date="2020" name="mSystems">
        <title>Genome- and Community-Level Interaction Insights into Carbon Utilization and Element Cycling Functions of Hydrothermarchaeota in Hydrothermal Sediment.</title>
        <authorList>
            <person name="Zhou Z."/>
            <person name="Liu Y."/>
            <person name="Xu W."/>
            <person name="Pan J."/>
            <person name="Luo Z.H."/>
            <person name="Li M."/>
        </authorList>
    </citation>
    <scope>NUCLEOTIDE SEQUENCE [LARGE SCALE GENOMIC DNA]</scope>
    <source>
        <strain evidence="5">SpSt-508</strain>
    </source>
</reference>
<feature type="domain" description="4Fe-4S ferredoxin-type" evidence="4">
    <location>
        <begin position="331"/>
        <end position="359"/>
    </location>
</feature>
<evidence type="ECO:0000256" key="2">
    <source>
        <dbReference type="ARBA" id="ARBA00023004"/>
    </source>
</evidence>
<dbReference type="EMBL" id="DSVQ01000015">
    <property type="protein sequence ID" value="HGT39949.1"/>
    <property type="molecule type" value="Genomic_DNA"/>
</dbReference>
<evidence type="ECO:0000256" key="1">
    <source>
        <dbReference type="ARBA" id="ARBA00022723"/>
    </source>
</evidence>
<accession>A0A7C4QSJ2</accession>
<dbReference type="InterPro" id="IPR017900">
    <property type="entry name" value="4Fe4S_Fe_S_CS"/>
</dbReference>
<gene>
    <name evidence="5" type="ORF">ENS64_11915</name>
</gene>
<name>A0A7C4QSJ2_9PLAN</name>
<dbReference type="Pfam" id="PF17179">
    <property type="entry name" value="Fer4_22"/>
    <property type="match status" value="1"/>
</dbReference>
<dbReference type="InterPro" id="IPR017896">
    <property type="entry name" value="4Fe4S_Fe-S-bd"/>
</dbReference>
<comment type="caution">
    <text evidence="5">The sequence shown here is derived from an EMBL/GenBank/DDBJ whole genome shotgun (WGS) entry which is preliminary data.</text>
</comment>
<dbReference type="PROSITE" id="PS51379">
    <property type="entry name" value="4FE4S_FER_2"/>
    <property type="match status" value="2"/>
</dbReference>
<dbReference type="InterPro" id="IPR009051">
    <property type="entry name" value="Helical_ferredxn"/>
</dbReference>
<keyword evidence="3" id="KW-0411">Iron-sulfur</keyword>
<evidence type="ECO:0000313" key="5">
    <source>
        <dbReference type="EMBL" id="HGT39949.1"/>
    </source>
</evidence>
<dbReference type="AlphaFoldDB" id="A0A7C4QSJ2"/>
<keyword evidence="2" id="KW-0408">Iron</keyword>
<dbReference type="PROSITE" id="PS00198">
    <property type="entry name" value="4FE4S_FER_1"/>
    <property type="match status" value="1"/>
</dbReference>
<feature type="domain" description="4Fe-4S ferredoxin-type" evidence="4">
    <location>
        <begin position="250"/>
        <end position="282"/>
    </location>
</feature>
<dbReference type="GO" id="GO:0051536">
    <property type="term" value="F:iron-sulfur cluster binding"/>
    <property type="evidence" value="ECO:0007669"/>
    <property type="project" value="UniProtKB-KW"/>
</dbReference>
<evidence type="ECO:0000259" key="4">
    <source>
        <dbReference type="PROSITE" id="PS51379"/>
    </source>
</evidence>
<sequence length="369" mass="40887">MTVPSVLFFAKDRLQALLDALRGRGYRVVGPTVAEEAIIYDELESIDQLPQGWTDQQAPGQYRLERRDDAAWFGFVVGPHSWKKYLFPPRVTLLTAQPSAGGWAFVPAAEDTASYAFLGVRACELAAIRVQDRVFLEGPYPDPLYRERRERVLLIAVNCTQAASTCFCTSMGTGPRCTSGFDLALTELPDGFVCEVGSERGREVVAACAAVPATSAQQQAADAARQQAVTQITRHMETGDLPRLLLENLEHPRWSEVGERCLSCTNCTMVCPTCFCSSVREVSDLNTQQVARERVWDSCFHPDFSYMGGSLVRPDTRSRYRQWLTHKLASWHEQFGTSGCVGCGRCITWCPVGIDLTEEVAAIRETPAS</sequence>
<dbReference type="Gene3D" id="1.10.1060.10">
    <property type="entry name" value="Alpha-helical ferredoxin"/>
    <property type="match status" value="1"/>
</dbReference>